<proteinExistence type="predicted"/>
<dbReference type="EMBL" id="GBXM01018792">
    <property type="protein sequence ID" value="JAH89785.1"/>
    <property type="molecule type" value="Transcribed_RNA"/>
</dbReference>
<dbReference type="AlphaFoldDB" id="A0A0E9WJQ8"/>
<evidence type="ECO:0000313" key="1">
    <source>
        <dbReference type="EMBL" id="JAH89785.1"/>
    </source>
</evidence>
<accession>A0A0E9WJQ8</accession>
<reference evidence="1" key="1">
    <citation type="submission" date="2014-11" db="EMBL/GenBank/DDBJ databases">
        <authorList>
            <person name="Amaro Gonzalez C."/>
        </authorList>
    </citation>
    <scope>NUCLEOTIDE SEQUENCE</scope>
</reference>
<reference evidence="1" key="2">
    <citation type="journal article" date="2015" name="Fish Shellfish Immunol.">
        <title>Early steps in the European eel (Anguilla anguilla)-Vibrio vulnificus interaction in the gills: Role of the RtxA13 toxin.</title>
        <authorList>
            <person name="Callol A."/>
            <person name="Pajuelo D."/>
            <person name="Ebbesson L."/>
            <person name="Teles M."/>
            <person name="MacKenzie S."/>
            <person name="Amaro C."/>
        </authorList>
    </citation>
    <scope>NUCLEOTIDE SEQUENCE</scope>
</reference>
<name>A0A0E9WJQ8_ANGAN</name>
<organism evidence="1">
    <name type="scientific">Anguilla anguilla</name>
    <name type="common">European freshwater eel</name>
    <name type="synonym">Muraena anguilla</name>
    <dbReference type="NCBI Taxonomy" id="7936"/>
    <lineage>
        <taxon>Eukaryota</taxon>
        <taxon>Metazoa</taxon>
        <taxon>Chordata</taxon>
        <taxon>Craniata</taxon>
        <taxon>Vertebrata</taxon>
        <taxon>Euteleostomi</taxon>
        <taxon>Actinopterygii</taxon>
        <taxon>Neopterygii</taxon>
        <taxon>Teleostei</taxon>
        <taxon>Anguilliformes</taxon>
        <taxon>Anguillidae</taxon>
        <taxon>Anguilla</taxon>
    </lineage>
</organism>
<protein>
    <submittedName>
        <fullName evidence="1">Uncharacterized protein</fullName>
    </submittedName>
</protein>
<sequence length="47" mass="5407">MYMGILLYPQKMQHISMLALYDPISCPPIVKQTKKKLSRNAENGENL</sequence>